<comment type="caution">
    <text evidence="1">The sequence shown here is derived from an EMBL/GenBank/DDBJ whole genome shotgun (WGS) entry which is preliminary data.</text>
</comment>
<dbReference type="Proteomes" id="UP000679992">
    <property type="component" value="Unassembled WGS sequence"/>
</dbReference>
<dbReference type="RefSeq" id="WP_211022824.1">
    <property type="nucleotide sequence ID" value="NZ_BOSL01000005.1"/>
</dbReference>
<evidence type="ECO:0000313" key="2">
    <source>
        <dbReference type="Proteomes" id="UP000679992"/>
    </source>
</evidence>
<reference evidence="1 2" key="1">
    <citation type="submission" date="2021-03" db="EMBL/GenBank/DDBJ databases">
        <title>Antimicrobial resistance genes in bacteria isolated from Japanese honey, and their potential for conferring macrolide and lincosamide resistance in the American foulbrood pathogen Paenibacillus larvae.</title>
        <authorList>
            <person name="Okamoto M."/>
            <person name="Kumagai M."/>
            <person name="Kanamori H."/>
            <person name="Takamatsu D."/>
        </authorList>
    </citation>
    <scope>NUCLEOTIDE SEQUENCE [LARGE SCALE GENOMIC DNA]</scope>
    <source>
        <strain evidence="1 2">J42TS3</strain>
    </source>
</reference>
<accession>A0ABQ4MAR6</accession>
<gene>
    <name evidence="1" type="ORF">J42TS3_21220</name>
</gene>
<dbReference type="EMBL" id="BOSL01000005">
    <property type="protein sequence ID" value="GIP53087.1"/>
    <property type="molecule type" value="Genomic_DNA"/>
</dbReference>
<organism evidence="1 2">
    <name type="scientific">Paenibacillus vini</name>
    <dbReference type="NCBI Taxonomy" id="1476024"/>
    <lineage>
        <taxon>Bacteria</taxon>
        <taxon>Bacillati</taxon>
        <taxon>Bacillota</taxon>
        <taxon>Bacilli</taxon>
        <taxon>Bacillales</taxon>
        <taxon>Paenibacillaceae</taxon>
        <taxon>Paenibacillus</taxon>
    </lineage>
</organism>
<sequence>MKKSDPEAIKDQMISYLQEKYGEEFIPISFESSGFAYSYDTLWVYPKDGTKADRFEVRGSKAKDNTYVISDGYYGIYIKPQYEAVLSGFVSEIYQDFKLFTDFGEGVWSEQLNKNTKIEEIYEIDRLVSSSNVIFVKEDSAKNIDDEEAIRKIAENMKAKKMVGNIQLYVVYNDKFDSIGLEALSLTNAQMKDVFVRDYVMIKVNRSLEVKKYGEGT</sequence>
<keyword evidence="2" id="KW-1185">Reference proteome</keyword>
<proteinExistence type="predicted"/>
<evidence type="ECO:0000313" key="1">
    <source>
        <dbReference type="EMBL" id="GIP53087.1"/>
    </source>
</evidence>
<name>A0ABQ4MAR6_9BACL</name>
<protein>
    <submittedName>
        <fullName evidence="1">Uncharacterized protein</fullName>
    </submittedName>
</protein>